<protein>
    <recommendedName>
        <fullName evidence="4">YbbR-like domain-containing protein</fullName>
    </recommendedName>
</protein>
<evidence type="ECO:0000256" key="1">
    <source>
        <dbReference type="SAM" id="Phobius"/>
    </source>
</evidence>
<dbReference type="Gene3D" id="2.170.120.30">
    <property type="match status" value="1"/>
</dbReference>
<dbReference type="PANTHER" id="PTHR37804">
    <property type="entry name" value="CDAA REGULATORY PROTEIN CDAR"/>
    <property type="match status" value="1"/>
</dbReference>
<dbReference type="InterPro" id="IPR053154">
    <property type="entry name" value="c-di-AMP_regulator"/>
</dbReference>
<keyword evidence="1" id="KW-0812">Transmembrane</keyword>
<keyword evidence="1" id="KW-1133">Transmembrane helix</keyword>
<organism evidence="2 3">
    <name type="scientific">Candidatus Aphodosoma intestinipullorum</name>
    <dbReference type="NCBI Taxonomy" id="2840674"/>
    <lineage>
        <taxon>Bacteria</taxon>
        <taxon>Pseudomonadati</taxon>
        <taxon>Bacteroidota</taxon>
        <taxon>Bacteroidia</taxon>
        <taxon>Bacteroidales</taxon>
        <taxon>Candidatus Aphodosoma</taxon>
    </lineage>
</organism>
<dbReference type="PANTHER" id="PTHR37804:SF1">
    <property type="entry name" value="CDAA REGULATORY PROTEIN CDAR"/>
    <property type="match status" value="1"/>
</dbReference>
<dbReference type="Proteomes" id="UP000712007">
    <property type="component" value="Unassembled WGS sequence"/>
</dbReference>
<name>A0A940IDR7_9BACT</name>
<proteinExistence type="predicted"/>
<evidence type="ECO:0000313" key="3">
    <source>
        <dbReference type="Proteomes" id="UP000712007"/>
    </source>
</evidence>
<gene>
    <name evidence="2" type="ORF">IAC51_02800</name>
</gene>
<accession>A0A940IDR7</accession>
<comment type="caution">
    <text evidence="2">The sequence shown here is derived from an EMBL/GenBank/DDBJ whole genome shotgun (WGS) entry which is preliminary data.</text>
</comment>
<evidence type="ECO:0008006" key="4">
    <source>
        <dbReference type="Google" id="ProtNLM"/>
    </source>
</evidence>
<evidence type="ECO:0000313" key="2">
    <source>
        <dbReference type="EMBL" id="MBO8439558.1"/>
    </source>
</evidence>
<reference evidence="2" key="2">
    <citation type="journal article" date="2021" name="PeerJ">
        <title>Extensive microbial diversity within the chicken gut microbiome revealed by metagenomics and culture.</title>
        <authorList>
            <person name="Gilroy R."/>
            <person name="Ravi A."/>
            <person name="Getino M."/>
            <person name="Pursley I."/>
            <person name="Horton D.L."/>
            <person name="Alikhan N.F."/>
            <person name="Baker D."/>
            <person name="Gharbi K."/>
            <person name="Hall N."/>
            <person name="Watson M."/>
            <person name="Adriaenssens E.M."/>
            <person name="Foster-Nyarko E."/>
            <person name="Jarju S."/>
            <person name="Secka A."/>
            <person name="Antonio M."/>
            <person name="Oren A."/>
            <person name="Chaudhuri R.R."/>
            <person name="La Ragione R."/>
            <person name="Hildebrand F."/>
            <person name="Pallen M.J."/>
        </authorList>
    </citation>
    <scope>NUCLEOTIDE SEQUENCE</scope>
    <source>
        <strain evidence="2">3924</strain>
    </source>
</reference>
<feature type="transmembrane region" description="Helical" evidence="1">
    <location>
        <begin position="21"/>
        <end position="43"/>
    </location>
</feature>
<dbReference type="AlphaFoldDB" id="A0A940IDR7"/>
<keyword evidence="1" id="KW-0472">Membrane</keyword>
<dbReference type="EMBL" id="JADIMV010000049">
    <property type="protein sequence ID" value="MBO8439558.1"/>
    <property type="molecule type" value="Genomic_DNA"/>
</dbReference>
<sequence length="332" mass="37331">MIRKKRYIVTVRKYIRKIASFLLTKDVAVFLLFLAVAFFFWLMHGTGSRREIKIEIPLEYTSIPSDIKLDSELPRSLTFVLKDEGKELWGYMKKKNIEPVKIDLSADFDGSGVLEKPVDELLSRISPRFAGSTQIVSVTPSVIQAQYTRLQSKKVPFTLATKPPLAPQHILLDSILLSAHEATVYGDMAALDTISEIRLVFPDGQLSKTSDIKLSPSDIYKGIAITPSTVDAHIGVEMSTEKSVTVRITAVNFPKNVSLRAFPGEAKVTFTVGLSRFNQVTAHDFAVEVDYNSLKEKGFNGRTKLRVTRRPDYVQKVRVSPAEIEYIFEEEL</sequence>
<reference evidence="2" key="1">
    <citation type="submission" date="2020-10" db="EMBL/GenBank/DDBJ databases">
        <authorList>
            <person name="Gilroy R."/>
        </authorList>
    </citation>
    <scope>NUCLEOTIDE SEQUENCE</scope>
    <source>
        <strain evidence="2">3924</strain>
    </source>
</reference>